<dbReference type="EMBL" id="CP051204">
    <property type="protein sequence ID" value="QJB39423.1"/>
    <property type="molecule type" value="Genomic_DNA"/>
</dbReference>
<dbReference type="EMBL" id="CP051205">
    <property type="protein sequence ID" value="QJB32959.1"/>
    <property type="molecule type" value="Genomic_DNA"/>
</dbReference>
<name>A0AAE6ZKB2_9BACT</name>
<feature type="region of interest" description="Disordered" evidence="1">
    <location>
        <begin position="59"/>
        <end position="83"/>
    </location>
</feature>
<organism evidence="2 4">
    <name type="scientific">Chitinophaga oryzae</name>
    <dbReference type="NCBI Taxonomy" id="2725414"/>
    <lineage>
        <taxon>Bacteria</taxon>
        <taxon>Pseudomonadati</taxon>
        <taxon>Bacteroidota</taxon>
        <taxon>Chitinophagia</taxon>
        <taxon>Chitinophagales</taxon>
        <taxon>Chitinophagaceae</taxon>
        <taxon>Chitinophaga</taxon>
    </lineage>
</organism>
<evidence type="ECO:0000256" key="1">
    <source>
        <dbReference type="SAM" id="MobiDB-lite"/>
    </source>
</evidence>
<evidence type="ECO:0000313" key="2">
    <source>
        <dbReference type="EMBL" id="QJB32959.1"/>
    </source>
</evidence>
<dbReference type="KEGG" id="coy:HF329_17205"/>
<dbReference type="Proteomes" id="UP000503144">
    <property type="component" value="Chromosome"/>
</dbReference>
<accession>A0AAE6ZKB2</accession>
<evidence type="ECO:0000313" key="5">
    <source>
        <dbReference type="Proteomes" id="UP000503144"/>
    </source>
</evidence>
<evidence type="ECO:0000313" key="4">
    <source>
        <dbReference type="Proteomes" id="UP000502421"/>
    </source>
</evidence>
<gene>
    <name evidence="3" type="ORF">HF324_16790</name>
    <name evidence="2" type="ORF">HF329_17205</name>
</gene>
<dbReference type="Proteomes" id="UP000502421">
    <property type="component" value="Chromosome"/>
</dbReference>
<protein>
    <submittedName>
        <fullName evidence="2">Uncharacterized protein</fullName>
    </submittedName>
</protein>
<dbReference type="RefSeq" id="WP_168805655.1">
    <property type="nucleotide sequence ID" value="NZ_CP051204.2"/>
</dbReference>
<reference evidence="4" key="1">
    <citation type="submission" date="2020-04" db="EMBL/GenBank/DDBJ databases">
        <authorList>
            <person name="Kittiwongwattana C."/>
        </authorList>
    </citation>
    <scope>NUCLEOTIDE SEQUENCE [LARGE SCALE GENOMIC DNA]</scope>
    <source>
        <strain evidence="3">1303</strain>
        <strain evidence="4">1310</strain>
    </source>
</reference>
<feature type="compositionally biased region" description="Basic residues" evidence="1">
    <location>
        <begin position="59"/>
        <end position="70"/>
    </location>
</feature>
<proteinExistence type="predicted"/>
<dbReference type="AlphaFoldDB" id="A0AAE6ZKB2"/>
<keyword evidence="5" id="KW-1185">Reference proteome</keyword>
<evidence type="ECO:0000313" key="3">
    <source>
        <dbReference type="EMBL" id="QJB39423.1"/>
    </source>
</evidence>
<reference evidence="2" key="2">
    <citation type="submission" date="2020-09" db="EMBL/GenBank/DDBJ databases">
        <authorList>
            <person name="Kittiwongwattana C."/>
        </authorList>
    </citation>
    <scope>NUCLEOTIDE SEQUENCE</scope>
    <source>
        <strain evidence="2">1310</strain>
    </source>
</reference>
<sequence length="83" mass="10372">MTERPQYRHFSTWAEHFQQMDEMFEKERRRIAAFTREEADQFLRDVGVYHLLVGPKRRNPWRKKSARRKQKEAAQLKRLKRRK</sequence>